<dbReference type="GO" id="GO:0017004">
    <property type="term" value="P:cytochrome complex assembly"/>
    <property type="evidence" value="ECO:0007669"/>
    <property type="project" value="UniProtKB-UniRule"/>
</dbReference>
<evidence type="ECO:0000256" key="10">
    <source>
        <dbReference type="ARBA" id="ARBA00025834"/>
    </source>
</evidence>
<keyword evidence="7 13" id="KW-0249">Electron transport</keyword>
<evidence type="ECO:0000256" key="5">
    <source>
        <dbReference type="ARBA" id="ARBA00022448"/>
    </source>
</evidence>
<comment type="subunit">
    <text evidence="10 13">The 4 large subunits of the cytochrome b6-f complex are cytochrome b6, subunit IV (17 kDa polypeptide, PetD), cytochrome f and the Rieske protein, while the 4 small subunits are PetG, PetL, PetM and PetN. The complex functions as a dimer.</text>
</comment>
<dbReference type="Pfam" id="PF03742">
    <property type="entry name" value="PetN"/>
    <property type="match status" value="1"/>
</dbReference>
<keyword evidence="9 13" id="KW-0472">Membrane</keyword>
<evidence type="ECO:0000256" key="8">
    <source>
        <dbReference type="ARBA" id="ARBA00022989"/>
    </source>
</evidence>
<evidence type="ECO:0000256" key="11">
    <source>
        <dbReference type="ARBA" id="ARBA00031459"/>
    </source>
</evidence>
<evidence type="ECO:0000256" key="9">
    <source>
        <dbReference type="ARBA" id="ARBA00023136"/>
    </source>
</evidence>
<name>A0A6H0JQU0_BOTLU</name>
<reference evidence="15" key="1">
    <citation type="journal article" date="2020" name="Mitochondrial DNA Part B Resour">
        <title>The complete chloroplast genome of a rare fern species from North China, Botrychium lunaria (Ophioglossaceae).</title>
        <authorList>
            <person name="Shen X.-L."/>
            <person name="Tong L."/>
            <person name="Lei F.-W."/>
            <person name="Zhu Y.-X."/>
            <person name="Mu X.-Y."/>
            <person name="Jiang W.-J."/>
        </authorList>
    </citation>
    <scope>NUCLEOTIDE SEQUENCE</scope>
</reference>
<dbReference type="GO" id="GO:0009512">
    <property type="term" value="C:cytochrome b6f complex"/>
    <property type="evidence" value="ECO:0007669"/>
    <property type="project" value="InterPro"/>
</dbReference>
<geneLocation type="chloroplast" evidence="15"/>
<keyword evidence="15" id="KW-0934">Plastid</keyword>
<keyword evidence="8 13" id="KW-1133">Transmembrane helix</keyword>
<feature type="transmembrane region" description="Helical" evidence="14">
    <location>
        <begin position="56"/>
        <end position="74"/>
    </location>
</feature>
<feature type="transmembrane region" description="Helical" evidence="14">
    <location>
        <begin position="28"/>
        <end position="50"/>
    </location>
</feature>
<comment type="subcellular location">
    <subcellularLocation>
        <location evidence="2">Membrane</location>
        <topology evidence="2">Single-pass membrane protein</topology>
    </subcellularLocation>
    <subcellularLocation>
        <location evidence="13">Plastid</location>
        <location evidence="13">Chloroplast thylakoid membrane</location>
        <topology evidence="13">Single-pass membrane protein</topology>
    </subcellularLocation>
</comment>
<keyword evidence="13" id="KW-0793">Thylakoid</keyword>
<evidence type="ECO:0000256" key="2">
    <source>
        <dbReference type="ARBA" id="ARBA00004167"/>
    </source>
</evidence>
<dbReference type="InterPro" id="IPR036143">
    <property type="entry name" value="Cytochr_b6-f_cplx_su8_sf"/>
</dbReference>
<keyword evidence="5 13" id="KW-0813">Transport</keyword>
<keyword evidence="6 13" id="KW-0812">Transmembrane</keyword>
<evidence type="ECO:0000256" key="14">
    <source>
        <dbReference type="SAM" id="Phobius"/>
    </source>
</evidence>
<keyword evidence="13" id="KW-0602">Photosynthesis</keyword>
<proteinExistence type="inferred from homology"/>
<dbReference type="GO" id="GO:0009055">
    <property type="term" value="F:electron transfer activity"/>
    <property type="evidence" value="ECO:0007669"/>
    <property type="project" value="UniProtKB-UniRule"/>
</dbReference>
<dbReference type="GO" id="GO:0009535">
    <property type="term" value="C:chloroplast thylakoid membrane"/>
    <property type="evidence" value="ECO:0007669"/>
    <property type="project" value="UniProtKB-SubCell"/>
</dbReference>
<sequence length="79" mass="8999">MYGEYIITFIAYSLQTPYGMRRLCVKQLALQIIIYSLNLFPFLEKLGTIITDTVDIAWAALMVVFTFSLSLVVWGRSGL</sequence>
<evidence type="ECO:0000256" key="13">
    <source>
        <dbReference type="HAMAP-Rule" id="MF_00395"/>
    </source>
</evidence>
<evidence type="ECO:0000256" key="1">
    <source>
        <dbReference type="ARBA" id="ARBA00003068"/>
    </source>
</evidence>
<dbReference type="GO" id="GO:0015979">
    <property type="term" value="P:photosynthesis"/>
    <property type="evidence" value="ECO:0007669"/>
    <property type="project" value="UniProtKB-KW"/>
</dbReference>
<evidence type="ECO:0000256" key="12">
    <source>
        <dbReference type="ARBA" id="ARBA00031982"/>
    </source>
</evidence>
<accession>A0A6H0JQU0</accession>
<evidence type="ECO:0000256" key="7">
    <source>
        <dbReference type="ARBA" id="ARBA00022982"/>
    </source>
</evidence>
<evidence type="ECO:0000313" key="15">
    <source>
        <dbReference type="EMBL" id="QIU83284.1"/>
    </source>
</evidence>
<comment type="function">
    <text evidence="1 13">Component of the cytochrome b6-f complex, which mediates electron transfer between photosystem II (PSII) and photosystem I (PSI), cyclic electron flow around PSI, and state transitions.</text>
</comment>
<dbReference type="InterPro" id="IPR005497">
    <property type="entry name" value="Cytochrome_b6-f_cplx_su8"/>
</dbReference>
<dbReference type="RefSeq" id="YP_009825469.1">
    <property type="nucleotide sequence ID" value="NC_048457.1"/>
</dbReference>
<dbReference type="AlphaFoldDB" id="A0A6H0JQU0"/>
<dbReference type="GeneID" id="55286931"/>
<keyword evidence="15" id="KW-0150">Chloroplast</keyword>
<dbReference type="SUPFAM" id="SSF103451">
    <property type="entry name" value="PetN subunit of the cytochrome b6f complex"/>
    <property type="match status" value="1"/>
</dbReference>
<protein>
    <recommendedName>
        <fullName evidence="4 13">Cytochrome b6-f complex subunit 8</fullName>
    </recommendedName>
    <alternativeName>
        <fullName evidence="11 13">Cytochrome b6-f complex subunit PetN</fullName>
    </alternativeName>
    <alternativeName>
        <fullName evidence="12 13">Cytochrome b6-f complex subunit VIII</fullName>
    </alternativeName>
</protein>
<reference evidence="15" key="2">
    <citation type="submission" date="2020-01" db="EMBL/GenBank/DDBJ databases">
        <authorList>
            <person name="Shen X."/>
            <person name="Mu X."/>
        </authorList>
    </citation>
    <scope>NUCLEOTIDE SEQUENCE</scope>
</reference>
<dbReference type="EMBL" id="MN966674">
    <property type="protein sequence ID" value="QIU83284.1"/>
    <property type="molecule type" value="Genomic_DNA"/>
</dbReference>
<comment type="similarity">
    <text evidence="3 13">Belongs to the PetN family.</text>
</comment>
<evidence type="ECO:0000256" key="4">
    <source>
        <dbReference type="ARBA" id="ARBA00021253"/>
    </source>
</evidence>
<evidence type="ECO:0000256" key="3">
    <source>
        <dbReference type="ARBA" id="ARBA00010969"/>
    </source>
</evidence>
<organism evidence="15">
    <name type="scientific">Botrychium lunaria</name>
    <name type="common">Moonwort</name>
    <dbReference type="NCBI Taxonomy" id="37231"/>
    <lineage>
        <taxon>Eukaryota</taxon>
        <taxon>Viridiplantae</taxon>
        <taxon>Streptophyta</taxon>
        <taxon>Embryophyta</taxon>
        <taxon>Tracheophyta</taxon>
        <taxon>Polypodiopsida</taxon>
        <taxon>Ophioglossidae</taxon>
        <taxon>Ophioglossales</taxon>
        <taxon>Ophioglossaceae</taxon>
        <taxon>Botrychioideae</taxon>
        <taxon>Botrychium</taxon>
    </lineage>
</organism>
<evidence type="ECO:0000256" key="6">
    <source>
        <dbReference type="ARBA" id="ARBA00022692"/>
    </source>
</evidence>
<dbReference type="HAMAP" id="MF_00395">
    <property type="entry name" value="Cytb6_f_PetN"/>
    <property type="match status" value="1"/>
</dbReference>
<gene>
    <name evidence="13 15" type="primary">petN</name>
</gene>